<feature type="compositionally biased region" description="Low complexity" evidence="1">
    <location>
        <begin position="44"/>
        <end position="56"/>
    </location>
</feature>
<dbReference type="GO" id="GO:0009737">
    <property type="term" value="P:response to abscisic acid"/>
    <property type="evidence" value="ECO:0007669"/>
    <property type="project" value="InterPro"/>
</dbReference>
<sequence length="467" mass="49296">MAQLERVQRHGDSETTTTHEPKKLTTSTSPTMEHYLRGGEALKSSPASSSSSSSSPLGYHDQEDDHGHHHKKSVLTKVKEKAKKLRHSLSHKKKHMEGDNSTPTLGASINEHEDEEQDAEYLGAPMYESELAPEGYKETAKLHPRAVPVISEKHVLPSSVNQDAEQDKEKPLSPNKAVTETAAVKSLSPNETVTETVAKKPPSPSKSVAETVKPPSPKKTITETVTEKLGPAYATVSDTTHAIASKIEGLTVSAPAAVADATHAIASKVGLTVAAPTPSENNESLEAPHTSLAVSAPKNSSSQAAQQTLAASEAPQPLSAPAAPQGGKHAGSSDQIWDKGVSVKEYLAQKFEPGEDERALSRVISDVMSPRTSPGGDVGMVGKVKGAITSLLRNDESPKTTTSQSAMTTSPSSQPAMTSSSPRSQSAMTSSSPHSQSAKASSPRIPVSTNAYEVVEEENKGRILQTN</sequence>
<evidence type="ECO:0000259" key="2">
    <source>
        <dbReference type="Pfam" id="PF23399"/>
    </source>
</evidence>
<feature type="compositionally biased region" description="Low complexity" evidence="1">
    <location>
        <begin position="408"/>
        <end position="443"/>
    </location>
</feature>
<reference evidence="7" key="1">
    <citation type="journal article" date="2020" name="Genome Biol.">
        <title>Gamete binning: chromosome-level and haplotype-resolved genome assembly enabled by high-throughput single-cell sequencing of gamete genomes.</title>
        <authorList>
            <person name="Campoy J.A."/>
            <person name="Sun H."/>
            <person name="Goel M."/>
            <person name="Jiao W.-B."/>
            <person name="Folz-Donahue K."/>
            <person name="Wang N."/>
            <person name="Rubio M."/>
            <person name="Liu C."/>
            <person name="Kukat C."/>
            <person name="Ruiz D."/>
            <person name="Huettel B."/>
            <person name="Schneeberger K."/>
        </authorList>
    </citation>
    <scope>NUCLEOTIDE SEQUENCE [LARGE SCALE GENOMIC DNA]</scope>
    <source>
        <strain evidence="7">cv. Rojo Pasion</strain>
    </source>
</reference>
<protein>
    <submittedName>
        <fullName evidence="4">Uncharacterized protein</fullName>
    </submittedName>
</protein>
<dbReference type="AlphaFoldDB" id="A0A6J5V0F6"/>
<feature type="domain" description="LTI65/LTI78 N-terminal" evidence="3">
    <location>
        <begin position="68"/>
        <end position="130"/>
    </location>
</feature>
<evidence type="ECO:0000259" key="3">
    <source>
        <dbReference type="Pfam" id="PF23403"/>
    </source>
</evidence>
<dbReference type="InterPro" id="IPR057059">
    <property type="entry name" value="LTI65/LTI78_PGEED"/>
</dbReference>
<feature type="region of interest" description="Disordered" evidence="1">
    <location>
        <begin position="153"/>
        <end position="219"/>
    </location>
</feature>
<reference evidence="4 6" key="2">
    <citation type="submission" date="2020-05" db="EMBL/GenBank/DDBJ databases">
        <authorList>
            <person name="Campoy J."/>
            <person name="Schneeberger K."/>
            <person name="Spophaly S."/>
        </authorList>
    </citation>
    <scope>NUCLEOTIDE SEQUENCE [LARGE SCALE GENOMIC DNA]</scope>
    <source>
        <strain evidence="4">PruArmRojPasFocal</strain>
    </source>
</reference>
<feature type="region of interest" description="Disordered" evidence="1">
    <location>
        <begin position="275"/>
        <end position="336"/>
    </location>
</feature>
<feature type="region of interest" description="Disordered" evidence="1">
    <location>
        <begin position="348"/>
        <end position="467"/>
    </location>
</feature>
<feature type="compositionally biased region" description="Basic and acidic residues" evidence="1">
    <location>
        <begin position="1"/>
        <end position="23"/>
    </location>
</feature>
<dbReference type="EMBL" id="CAEKDK010000006">
    <property type="protein sequence ID" value="CAB4282406.1"/>
    <property type="molecule type" value="Genomic_DNA"/>
</dbReference>
<dbReference type="InterPro" id="IPR056605">
    <property type="entry name" value="LTI65_LTI78_N"/>
</dbReference>
<dbReference type="EMBL" id="CAEKKB010000006">
    <property type="protein sequence ID" value="CAB4312815.1"/>
    <property type="molecule type" value="Genomic_DNA"/>
</dbReference>
<dbReference type="Proteomes" id="UP000507222">
    <property type="component" value="Unassembled WGS sequence"/>
</dbReference>
<evidence type="ECO:0000313" key="7">
    <source>
        <dbReference type="Proteomes" id="UP000507245"/>
    </source>
</evidence>
<dbReference type="Proteomes" id="UP000507245">
    <property type="component" value="Unassembled WGS sequence"/>
</dbReference>
<proteinExistence type="predicted"/>
<evidence type="ECO:0000313" key="5">
    <source>
        <dbReference type="EMBL" id="CAB4312815.1"/>
    </source>
</evidence>
<dbReference type="OrthoDB" id="670168at2759"/>
<feature type="region of interest" description="Disordered" evidence="1">
    <location>
        <begin position="1"/>
        <end position="132"/>
    </location>
</feature>
<organism evidence="4 6">
    <name type="scientific">Prunus armeniaca</name>
    <name type="common">Apricot</name>
    <name type="synonym">Armeniaca vulgaris</name>
    <dbReference type="NCBI Taxonomy" id="36596"/>
    <lineage>
        <taxon>Eukaryota</taxon>
        <taxon>Viridiplantae</taxon>
        <taxon>Streptophyta</taxon>
        <taxon>Embryophyta</taxon>
        <taxon>Tracheophyta</taxon>
        <taxon>Spermatophyta</taxon>
        <taxon>Magnoliopsida</taxon>
        <taxon>eudicotyledons</taxon>
        <taxon>Gunneridae</taxon>
        <taxon>Pentapetalae</taxon>
        <taxon>rosids</taxon>
        <taxon>fabids</taxon>
        <taxon>Rosales</taxon>
        <taxon>Rosaceae</taxon>
        <taxon>Amygdaloideae</taxon>
        <taxon>Amygdaleae</taxon>
        <taxon>Prunus</taxon>
    </lineage>
</organism>
<evidence type="ECO:0000313" key="4">
    <source>
        <dbReference type="EMBL" id="CAB4282406.1"/>
    </source>
</evidence>
<dbReference type="Pfam" id="PF23399">
    <property type="entry name" value="LTI65_PGEED"/>
    <property type="match status" value="1"/>
</dbReference>
<dbReference type="PANTHER" id="PTHR33836">
    <property type="entry name" value="LOW-TEMPERATURE-INDUCED 65 KDA PROTEIN-RELATED"/>
    <property type="match status" value="1"/>
</dbReference>
<feature type="compositionally biased region" description="Low complexity" evidence="1">
    <location>
        <begin position="300"/>
        <end position="325"/>
    </location>
</feature>
<evidence type="ECO:0000256" key="1">
    <source>
        <dbReference type="SAM" id="MobiDB-lite"/>
    </source>
</evidence>
<dbReference type="InterPro" id="IPR037491">
    <property type="entry name" value="LTI78/LTI65"/>
</dbReference>
<dbReference type="PANTHER" id="PTHR33836:SF7">
    <property type="entry name" value="LOW-TEMPERATURE-INDUCED PROTEIN"/>
    <property type="match status" value="1"/>
</dbReference>
<evidence type="ECO:0000313" key="6">
    <source>
        <dbReference type="Proteomes" id="UP000507222"/>
    </source>
</evidence>
<feature type="domain" description="LTI65/LTI78 PGEED repeat" evidence="2">
    <location>
        <begin position="338"/>
        <end position="368"/>
    </location>
</feature>
<keyword evidence="7" id="KW-1185">Reference proteome</keyword>
<accession>A0A6J5V0F6</accession>
<feature type="compositionally biased region" description="Basic residues" evidence="1">
    <location>
        <begin position="68"/>
        <end position="95"/>
    </location>
</feature>
<name>A0A6J5V0F6_PRUAR</name>
<dbReference type="Pfam" id="PF23403">
    <property type="entry name" value="LTI65_LTI78_N"/>
    <property type="match status" value="1"/>
</dbReference>
<gene>
    <name evidence="4" type="ORF">CURHAP_LOCUS35842</name>
    <name evidence="5" type="ORF">ORAREDHAP_LOCUS35460</name>
</gene>